<feature type="region of interest" description="Disordered" evidence="1">
    <location>
        <begin position="54"/>
        <end position="79"/>
    </location>
</feature>
<protein>
    <submittedName>
        <fullName evidence="2">Uncharacterized protein</fullName>
    </submittedName>
</protein>
<evidence type="ECO:0000313" key="3">
    <source>
        <dbReference type="Proteomes" id="UP000001261"/>
    </source>
</evidence>
<dbReference type="Proteomes" id="UP000001261">
    <property type="component" value="Unassembled WGS sequence"/>
</dbReference>
<dbReference type="GeneID" id="24164452"/>
<keyword evidence="3" id="KW-1185">Reference proteome</keyword>
<dbReference type="VEuPathDB" id="FungiDB:CIMG_12825"/>
<dbReference type="RefSeq" id="XP_001247123.1">
    <property type="nucleotide sequence ID" value="XM_001247122.1"/>
</dbReference>
<feature type="region of interest" description="Disordered" evidence="1">
    <location>
        <begin position="96"/>
        <end position="118"/>
    </location>
</feature>
<name>J3KI02_COCIM</name>
<sequence length="118" mass="13962">MSRNNTLHFQWLELYRVKSINQELDFYHLEKLDSTEIKESIAESRLKKYLMRSEMKQLSDSPADSDKEMENVSQKYATRSQSNILSSSFLNISFLNRGDDQDQSESKNENDQEEMKQI</sequence>
<reference evidence="3" key="2">
    <citation type="journal article" date="2010" name="Genome Res.">
        <title>Population genomic sequencing of Coccidioides fungi reveals recent hybridization and transposon control.</title>
        <authorList>
            <person name="Neafsey D.E."/>
            <person name="Barker B.M."/>
            <person name="Sharpton T.J."/>
            <person name="Stajich J.E."/>
            <person name="Park D.J."/>
            <person name="Whiston E."/>
            <person name="Hung C.-Y."/>
            <person name="McMahan C."/>
            <person name="White J."/>
            <person name="Sykes S."/>
            <person name="Heiman D."/>
            <person name="Young S."/>
            <person name="Zeng Q."/>
            <person name="Abouelleil A."/>
            <person name="Aftuck L."/>
            <person name="Bessette D."/>
            <person name="Brown A."/>
            <person name="FitzGerald M."/>
            <person name="Lui A."/>
            <person name="Macdonald J.P."/>
            <person name="Priest M."/>
            <person name="Orbach M.J."/>
            <person name="Galgiani J.N."/>
            <person name="Kirkland T.N."/>
            <person name="Cole G.T."/>
            <person name="Birren B.W."/>
            <person name="Henn M.R."/>
            <person name="Taylor J.W."/>
            <person name="Rounsley S.D."/>
        </authorList>
    </citation>
    <scope>GENOME REANNOTATION</scope>
    <source>
        <strain evidence="3">RS</strain>
    </source>
</reference>
<dbReference type="AlphaFoldDB" id="J3KI02"/>
<dbReference type="KEGG" id="cim:CIMG_12825"/>
<organism evidence="2 3">
    <name type="scientific">Coccidioides immitis (strain RS)</name>
    <name type="common">Valley fever fungus</name>
    <dbReference type="NCBI Taxonomy" id="246410"/>
    <lineage>
        <taxon>Eukaryota</taxon>
        <taxon>Fungi</taxon>
        <taxon>Dikarya</taxon>
        <taxon>Ascomycota</taxon>
        <taxon>Pezizomycotina</taxon>
        <taxon>Eurotiomycetes</taxon>
        <taxon>Eurotiomycetidae</taxon>
        <taxon>Onygenales</taxon>
        <taxon>Onygenaceae</taxon>
        <taxon>Coccidioides</taxon>
    </lineage>
</organism>
<evidence type="ECO:0000256" key="1">
    <source>
        <dbReference type="SAM" id="MobiDB-lite"/>
    </source>
</evidence>
<accession>J3KI02</accession>
<reference evidence="3" key="1">
    <citation type="journal article" date="2009" name="Genome Res.">
        <title>Comparative genomic analyses of the human fungal pathogens Coccidioides and their relatives.</title>
        <authorList>
            <person name="Sharpton T.J."/>
            <person name="Stajich J.E."/>
            <person name="Rounsley S.D."/>
            <person name="Gardner M.J."/>
            <person name="Wortman J.R."/>
            <person name="Jordar V.S."/>
            <person name="Maiti R."/>
            <person name="Kodira C.D."/>
            <person name="Neafsey D.E."/>
            <person name="Zeng Q."/>
            <person name="Hung C.-Y."/>
            <person name="McMahan C."/>
            <person name="Muszewska A."/>
            <person name="Grynberg M."/>
            <person name="Mandel M.A."/>
            <person name="Kellner E.M."/>
            <person name="Barker B.M."/>
            <person name="Galgiani J.N."/>
            <person name="Orbach M.J."/>
            <person name="Kirkland T.N."/>
            <person name="Cole G.T."/>
            <person name="Henn M.R."/>
            <person name="Birren B.W."/>
            <person name="Taylor J.W."/>
        </authorList>
    </citation>
    <scope>NUCLEOTIDE SEQUENCE [LARGE SCALE GENOMIC DNA]</scope>
    <source>
        <strain evidence="3">RS</strain>
    </source>
</reference>
<feature type="compositionally biased region" description="Basic and acidic residues" evidence="1">
    <location>
        <begin position="97"/>
        <end position="118"/>
    </location>
</feature>
<gene>
    <name evidence="2" type="ORF">CIMG_12825</name>
</gene>
<proteinExistence type="predicted"/>
<evidence type="ECO:0000313" key="2">
    <source>
        <dbReference type="EMBL" id="EAS35540.3"/>
    </source>
</evidence>
<dbReference type="EMBL" id="GG704911">
    <property type="protein sequence ID" value="EAS35540.3"/>
    <property type="molecule type" value="Genomic_DNA"/>
</dbReference>
<dbReference type="InParanoid" id="J3KI02"/>